<dbReference type="GO" id="GO:0016887">
    <property type="term" value="F:ATP hydrolysis activity"/>
    <property type="evidence" value="ECO:0007669"/>
    <property type="project" value="InterPro"/>
</dbReference>
<organism evidence="6 7">
    <name type="scientific">Enterobacter hormaechei</name>
    <dbReference type="NCBI Taxonomy" id="158836"/>
    <lineage>
        <taxon>Bacteria</taxon>
        <taxon>Pseudomonadati</taxon>
        <taxon>Pseudomonadota</taxon>
        <taxon>Gammaproteobacteria</taxon>
        <taxon>Enterobacterales</taxon>
        <taxon>Enterobacteriaceae</taxon>
        <taxon>Enterobacter</taxon>
        <taxon>Enterobacter cloacae complex</taxon>
    </lineage>
</organism>
<feature type="non-terminal residue" evidence="6">
    <location>
        <position position="1"/>
    </location>
</feature>
<feature type="domain" description="DNA mismatch repair protein S5" evidence="5">
    <location>
        <begin position="68"/>
        <end position="187"/>
    </location>
</feature>
<dbReference type="Pfam" id="PF01119">
    <property type="entry name" value="DNA_mis_repair"/>
    <property type="match status" value="1"/>
</dbReference>
<comment type="similarity">
    <text evidence="1">Belongs to the DNA mismatch repair MutL/HexB family.</text>
</comment>
<protein>
    <recommendedName>
        <fullName evidence="2">DNA mismatch repair protein MutL</fullName>
    </recommendedName>
</protein>
<name>A0A6L3XAV5_9ENTR</name>
<evidence type="ECO:0000256" key="1">
    <source>
        <dbReference type="ARBA" id="ARBA00006082"/>
    </source>
</evidence>
<dbReference type="AlphaFoldDB" id="A0A6L3XAV5"/>
<evidence type="ECO:0000256" key="2">
    <source>
        <dbReference type="ARBA" id="ARBA00021975"/>
    </source>
</evidence>
<dbReference type="GO" id="GO:0030983">
    <property type="term" value="F:mismatched DNA binding"/>
    <property type="evidence" value="ECO:0007669"/>
    <property type="project" value="InterPro"/>
</dbReference>
<dbReference type="CDD" id="cd03482">
    <property type="entry name" value="MutL_Trans_MutL"/>
    <property type="match status" value="1"/>
</dbReference>
<dbReference type="InterPro" id="IPR013507">
    <property type="entry name" value="DNA_mismatch_S5_2-like"/>
</dbReference>
<evidence type="ECO:0000256" key="3">
    <source>
        <dbReference type="ARBA" id="ARBA00022763"/>
    </source>
</evidence>
<gene>
    <name evidence="6" type="ORF">F9C29_30980</name>
</gene>
<feature type="non-terminal residue" evidence="6">
    <location>
        <position position="205"/>
    </location>
</feature>
<dbReference type="GO" id="GO:0005524">
    <property type="term" value="F:ATP binding"/>
    <property type="evidence" value="ECO:0007669"/>
    <property type="project" value="InterPro"/>
</dbReference>
<accession>A0A6L3XAV5</accession>
<evidence type="ECO:0000313" key="6">
    <source>
        <dbReference type="EMBL" id="KAB2458862.1"/>
    </source>
</evidence>
<comment type="caution">
    <text evidence="6">The sequence shown here is derived from an EMBL/GenBank/DDBJ whole genome shotgun (WGS) entry which is preliminary data.</text>
</comment>
<dbReference type="PANTHER" id="PTHR10073">
    <property type="entry name" value="DNA MISMATCH REPAIR PROTEIN MLH, PMS, MUTL"/>
    <property type="match status" value="1"/>
</dbReference>
<keyword evidence="4" id="KW-0234">DNA repair</keyword>
<dbReference type="SUPFAM" id="SSF54211">
    <property type="entry name" value="Ribosomal protein S5 domain 2-like"/>
    <property type="match status" value="1"/>
</dbReference>
<dbReference type="SMART" id="SM01340">
    <property type="entry name" value="DNA_mis_repair"/>
    <property type="match status" value="1"/>
</dbReference>
<sequence>RCISDSFYNTPARRKFMRTEKTEFGHIDEIIRRIALARFDVTLNLSHNGKVMRQYRAVAEGGQKERRLGAICGTPFLEKALAIEWQHGDLALRGWVADPNASSAAFAEIQYCYVNGRMMRDRLINHAIRQACEDKLGADQQPAFVLYLEIDPHQVDVNVHPAKHEVRFHQSRLVHDFIYQGVAAVLQQQAEPELPLAKEEPAPRP</sequence>
<dbReference type="GO" id="GO:0006298">
    <property type="term" value="P:mismatch repair"/>
    <property type="evidence" value="ECO:0007669"/>
    <property type="project" value="InterPro"/>
</dbReference>
<dbReference type="GO" id="GO:0140664">
    <property type="term" value="F:ATP-dependent DNA damage sensor activity"/>
    <property type="evidence" value="ECO:0007669"/>
    <property type="project" value="InterPro"/>
</dbReference>
<dbReference type="Gene3D" id="3.30.230.10">
    <property type="match status" value="1"/>
</dbReference>
<proteinExistence type="inferred from homology"/>
<dbReference type="FunFam" id="3.30.230.10:FF:000013">
    <property type="entry name" value="DNA mismatch repair endonuclease MutL"/>
    <property type="match status" value="1"/>
</dbReference>
<evidence type="ECO:0000313" key="7">
    <source>
        <dbReference type="Proteomes" id="UP000476281"/>
    </source>
</evidence>
<dbReference type="EMBL" id="WBSZ01002042">
    <property type="protein sequence ID" value="KAB2458862.1"/>
    <property type="molecule type" value="Genomic_DNA"/>
</dbReference>
<dbReference type="PANTHER" id="PTHR10073:SF12">
    <property type="entry name" value="DNA MISMATCH REPAIR PROTEIN MLH1"/>
    <property type="match status" value="1"/>
</dbReference>
<dbReference type="InterPro" id="IPR038973">
    <property type="entry name" value="MutL/Mlh/Pms-like"/>
</dbReference>
<dbReference type="SUPFAM" id="SSF55874">
    <property type="entry name" value="ATPase domain of HSP90 chaperone/DNA topoisomerase II/histidine kinase"/>
    <property type="match status" value="1"/>
</dbReference>
<dbReference type="InterPro" id="IPR002099">
    <property type="entry name" value="MutL/Mlh/PMS"/>
</dbReference>
<dbReference type="GO" id="GO:0032300">
    <property type="term" value="C:mismatch repair complex"/>
    <property type="evidence" value="ECO:0007669"/>
    <property type="project" value="InterPro"/>
</dbReference>
<dbReference type="InterPro" id="IPR036890">
    <property type="entry name" value="HATPase_C_sf"/>
</dbReference>
<dbReference type="InterPro" id="IPR020568">
    <property type="entry name" value="Ribosomal_Su5_D2-typ_SF"/>
</dbReference>
<keyword evidence="3" id="KW-0227">DNA damage</keyword>
<dbReference type="Proteomes" id="UP000476281">
    <property type="component" value="Unassembled WGS sequence"/>
</dbReference>
<dbReference type="InterPro" id="IPR014721">
    <property type="entry name" value="Ribsml_uS5_D2-typ_fold_subgr"/>
</dbReference>
<evidence type="ECO:0000256" key="4">
    <source>
        <dbReference type="ARBA" id="ARBA00023204"/>
    </source>
</evidence>
<dbReference type="Gene3D" id="3.30.565.10">
    <property type="entry name" value="Histidine kinase-like ATPase, C-terminal domain"/>
    <property type="match status" value="1"/>
</dbReference>
<dbReference type="NCBIfam" id="TIGR00585">
    <property type="entry name" value="mutl"/>
    <property type="match status" value="1"/>
</dbReference>
<reference evidence="6 7" key="1">
    <citation type="submission" date="2019-09" db="EMBL/GenBank/DDBJ databases">
        <title>Reversal of blaTEM antimicrobial resistance by CRISPR-Cas9 in clinical E. coli and other Enterobacteriaceae strains.</title>
        <authorList>
            <person name="Tagliaferri T."/>
            <person name="Guimaraes N."/>
            <person name="Pereira M."/>
            <person name="Felicori L."/>
            <person name="Horz H.-P."/>
            <person name="Santos S."/>
            <person name="Mendes T."/>
        </authorList>
    </citation>
    <scope>NUCLEOTIDE SEQUENCE [LARGE SCALE GENOMIC DNA]</scope>
    <source>
        <strain evidence="6 7">E2_blaTEM_MG</strain>
    </source>
</reference>
<evidence type="ECO:0000259" key="5">
    <source>
        <dbReference type="SMART" id="SM01340"/>
    </source>
</evidence>